<comment type="similarity">
    <text evidence="2 6">Belongs to the dTDP-4-dehydrorhamnose reductase family.</text>
</comment>
<evidence type="ECO:0000256" key="1">
    <source>
        <dbReference type="ARBA" id="ARBA00004781"/>
    </source>
</evidence>
<dbReference type="InterPro" id="IPR005913">
    <property type="entry name" value="dTDP_dehydrorham_reduct"/>
</dbReference>
<keyword evidence="6" id="KW-0521">NADP</keyword>
<dbReference type="Pfam" id="PF04321">
    <property type="entry name" value="RmlD_sub_bind"/>
    <property type="match status" value="1"/>
</dbReference>
<accession>A0ABS2UBF4</accession>
<evidence type="ECO:0000256" key="5">
    <source>
        <dbReference type="ARBA" id="ARBA00048200"/>
    </source>
</evidence>
<proteinExistence type="inferred from homology"/>
<dbReference type="SUPFAM" id="SSF51735">
    <property type="entry name" value="NAD(P)-binding Rossmann-fold domains"/>
    <property type="match status" value="1"/>
</dbReference>
<evidence type="ECO:0000313" key="9">
    <source>
        <dbReference type="Proteomes" id="UP000724686"/>
    </source>
</evidence>
<dbReference type="InterPro" id="IPR036291">
    <property type="entry name" value="NAD(P)-bd_dom_sf"/>
</dbReference>
<dbReference type="InterPro" id="IPR029903">
    <property type="entry name" value="RmlD-like-bd"/>
</dbReference>
<evidence type="ECO:0000313" key="8">
    <source>
        <dbReference type="EMBL" id="MBM9577288.1"/>
    </source>
</evidence>
<evidence type="ECO:0000259" key="7">
    <source>
        <dbReference type="Pfam" id="PF04321"/>
    </source>
</evidence>
<reference evidence="8 9" key="1">
    <citation type="submission" date="2021-02" db="EMBL/GenBank/DDBJ databases">
        <title>Leptospira ainlahdjerensis sp. nov., Leptospira ainazelensis sp. nov., Leptospira abararensis sp. nov. and Leptospira chreensis sp. nov., four new species isolated from water sources in Algeria.</title>
        <authorList>
            <person name="Amara Korba A."/>
            <person name="Kainiu M."/>
            <person name="Vincent A.T."/>
            <person name="Mariet J.-F."/>
            <person name="Veyrier F.J."/>
            <person name="Goarant C."/>
            <person name="Picardeau M."/>
        </authorList>
    </citation>
    <scope>NUCLEOTIDE SEQUENCE [LARGE SCALE GENOMIC DNA]</scope>
    <source>
        <strain evidence="8 9">201903070</strain>
    </source>
</reference>
<dbReference type="RefSeq" id="WP_205279423.1">
    <property type="nucleotide sequence ID" value="NZ_JAFFPU010000033.1"/>
</dbReference>
<dbReference type="Proteomes" id="UP000724686">
    <property type="component" value="Unassembled WGS sequence"/>
</dbReference>
<organism evidence="8 9">
    <name type="scientific">Leptospira ainlahdjerensis</name>
    <dbReference type="NCBI Taxonomy" id="2810033"/>
    <lineage>
        <taxon>Bacteria</taxon>
        <taxon>Pseudomonadati</taxon>
        <taxon>Spirochaetota</taxon>
        <taxon>Spirochaetia</taxon>
        <taxon>Leptospirales</taxon>
        <taxon>Leptospiraceae</taxon>
        <taxon>Leptospira</taxon>
    </lineage>
</organism>
<sequence>MVSVKRILVLGASGMLGSAIFNVLSEYQDYIVYGTIRSFEYRKYFSKIHSERILGNVDVLDQDSMISLFSSVKPDIVINCIGIIKQQSSAKDPLTVIPINAILPHRLANLCKLVGARLILMSTDCVFDGKGGNYKETDFPNAEDLYGKSKEIGEISDQENVFTIRTSIIGHELNSNFSLVNWFLSQKQEVSGYKNAIFSGLPTCEIAEILRNYIIPMEQLYGIFHVSADPISKFELINLIAEIYEKKIKIVPDEKIKIDRSLNSLKFQNVTGYKPSVWRDLIVSMKKYKDKYLENVHV</sequence>
<evidence type="ECO:0000256" key="2">
    <source>
        <dbReference type="ARBA" id="ARBA00010944"/>
    </source>
</evidence>
<gene>
    <name evidence="8" type="ORF">JWG45_09000</name>
</gene>
<keyword evidence="9" id="KW-1185">Reference proteome</keyword>
<dbReference type="Gene3D" id="3.40.50.720">
    <property type="entry name" value="NAD(P)-binding Rossmann-like Domain"/>
    <property type="match status" value="1"/>
</dbReference>
<comment type="pathway">
    <text evidence="1 6">Carbohydrate biosynthesis; dTDP-L-rhamnose biosynthesis.</text>
</comment>
<comment type="catalytic activity">
    <reaction evidence="5">
        <text>dTDP-beta-L-rhamnose + NADP(+) = dTDP-4-dehydro-beta-L-rhamnose + NADPH + H(+)</text>
        <dbReference type="Rhea" id="RHEA:21796"/>
        <dbReference type="ChEBI" id="CHEBI:15378"/>
        <dbReference type="ChEBI" id="CHEBI:57510"/>
        <dbReference type="ChEBI" id="CHEBI:57783"/>
        <dbReference type="ChEBI" id="CHEBI:58349"/>
        <dbReference type="ChEBI" id="CHEBI:62830"/>
        <dbReference type="EC" id="1.1.1.133"/>
    </reaction>
</comment>
<feature type="domain" description="RmlD-like substrate binding" evidence="7">
    <location>
        <begin position="6"/>
        <end position="251"/>
    </location>
</feature>
<comment type="function">
    <text evidence="6">Catalyzes the reduction of dTDP-6-deoxy-L-lyxo-4-hexulose to yield dTDP-L-rhamnose.</text>
</comment>
<dbReference type="CDD" id="cd05254">
    <property type="entry name" value="dTDP_HR_like_SDR_e"/>
    <property type="match status" value="1"/>
</dbReference>
<comment type="caution">
    <text evidence="8">The sequence shown here is derived from an EMBL/GenBank/DDBJ whole genome shotgun (WGS) entry which is preliminary data.</text>
</comment>
<dbReference type="EMBL" id="JAFFPU010000033">
    <property type="protein sequence ID" value="MBM9577288.1"/>
    <property type="molecule type" value="Genomic_DNA"/>
</dbReference>
<keyword evidence="6" id="KW-0560">Oxidoreductase</keyword>
<name>A0ABS2UBF4_9LEPT</name>
<dbReference type="EC" id="1.1.1.133" evidence="3 6"/>
<evidence type="ECO:0000256" key="3">
    <source>
        <dbReference type="ARBA" id="ARBA00012929"/>
    </source>
</evidence>
<dbReference type="PANTHER" id="PTHR10491:SF4">
    <property type="entry name" value="METHIONINE ADENOSYLTRANSFERASE 2 SUBUNIT BETA"/>
    <property type="match status" value="1"/>
</dbReference>
<dbReference type="PANTHER" id="PTHR10491">
    <property type="entry name" value="DTDP-4-DEHYDRORHAMNOSE REDUCTASE"/>
    <property type="match status" value="1"/>
</dbReference>
<evidence type="ECO:0000256" key="4">
    <source>
        <dbReference type="ARBA" id="ARBA00017099"/>
    </source>
</evidence>
<protein>
    <recommendedName>
        <fullName evidence="4 6">dTDP-4-dehydrorhamnose reductase</fullName>
        <ecNumber evidence="3 6">1.1.1.133</ecNumber>
    </recommendedName>
</protein>
<evidence type="ECO:0000256" key="6">
    <source>
        <dbReference type="RuleBase" id="RU364082"/>
    </source>
</evidence>